<feature type="transmembrane region" description="Helical" evidence="10">
    <location>
        <begin position="349"/>
        <end position="373"/>
    </location>
</feature>
<dbReference type="SUPFAM" id="SSF51735">
    <property type="entry name" value="NAD(P)-binding Rossmann-fold domains"/>
    <property type="match status" value="1"/>
</dbReference>
<feature type="transmembrane region" description="Helical" evidence="10">
    <location>
        <begin position="7"/>
        <end position="34"/>
    </location>
</feature>
<organism evidence="12 13">
    <name type="scientific">Sphingomonas japonica</name>
    <dbReference type="NCBI Taxonomy" id="511662"/>
    <lineage>
        <taxon>Bacteria</taxon>
        <taxon>Pseudomonadati</taxon>
        <taxon>Pseudomonadota</taxon>
        <taxon>Alphaproteobacteria</taxon>
        <taxon>Sphingomonadales</taxon>
        <taxon>Sphingomonadaceae</taxon>
        <taxon>Sphingomonas</taxon>
    </lineage>
</organism>
<feature type="transmembrane region" description="Helical" evidence="10">
    <location>
        <begin position="147"/>
        <end position="168"/>
    </location>
</feature>
<keyword evidence="6" id="KW-0630">Potassium</keyword>
<keyword evidence="3" id="KW-0050">Antiport</keyword>
<sequence length="587" mass="62134">MSVVSEFAPLFGAALISVLVFRKLGLGATLGYLVAGAVVGPQMLGLVGGAESKMGIAELGITLLLFLVGLELSPSRLWRMRQDIFGFGLLQVVLCGLAVTAIIWGGAGFSIAAALALGLPLALSSTAQVLPLLQSGGRLKTPFGERAFSILLFQDLSIVPLITIIAALSRNPADAAGPPGWLLGIYTVLAIAGLILAGRFVLRPLFRLIGNLGEREMFVFAGLFTVIASAALMESLGLSTALGAFIAGVMLADSPYRHELEADVEPFRSILLGLFFLAVGMMLDLNAIAERPGFVIGMAAALIVAKAGVIFLLALAFRMPWRQAFALGLLLSQGGEFGFVLFAQAQSAFLIAPAAASVFGAIITLSMATTPFLMMLTKGLRAEPAAGGAGEGLEGPRHDGASALVVGYGRFGQTVGQLLIGQGISVTLIDTDPETIEVAGDFGMKVYYGDGTRLDMLRQAGAADAELILFCLDGDQLDRELLDSVRAAFPDAGIFLRAYDRRSVLKLKNAPVDGIVREVYESAIEMARQAMVCVGVDDSEIDRTESDYRRMDSKRLGIQTEAGDLYAGREDMFTQERIAREARQAEA</sequence>
<reference evidence="12 13" key="1">
    <citation type="submission" date="2020-03" db="EMBL/GenBank/DDBJ databases">
        <title>Genomic Encyclopedia of Type Strains, Phase IV (KMG-IV): sequencing the most valuable type-strain genomes for metagenomic binning, comparative biology and taxonomic classification.</title>
        <authorList>
            <person name="Goeker M."/>
        </authorList>
    </citation>
    <scope>NUCLEOTIDE SEQUENCE [LARGE SCALE GENOMIC DNA]</scope>
    <source>
        <strain evidence="12 13">DSM 22753</strain>
    </source>
</reference>
<feature type="transmembrane region" description="Helical" evidence="10">
    <location>
        <begin position="268"/>
        <end position="288"/>
    </location>
</feature>
<accession>A0ABX0U361</accession>
<dbReference type="Pfam" id="PF00999">
    <property type="entry name" value="Na_H_Exchanger"/>
    <property type="match status" value="1"/>
</dbReference>
<feature type="transmembrane region" description="Helical" evidence="10">
    <location>
        <begin position="238"/>
        <end position="256"/>
    </location>
</feature>
<evidence type="ECO:0000256" key="10">
    <source>
        <dbReference type="SAM" id="Phobius"/>
    </source>
</evidence>
<dbReference type="Pfam" id="PF02254">
    <property type="entry name" value="TrkA_N"/>
    <property type="match status" value="1"/>
</dbReference>
<feature type="transmembrane region" description="Helical" evidence="10">
    <location>
        <begin position="180"/>
        <end position="202"/>
    </location>
</feature>
<keyword evidence="13" id="KW-1185">Reference proteome</keyword>
<feature type="transmembrane region" description="Helical" evidence="10">
    <location>
        <begin position="54"/>
        <end position="72"/>
    </location>
</feature>
<protein>
    <submittedName>
        <fullName evidence="12">CPA2 family monovalent cation:H+ antiporter-2/glutathione-regulated potassium-efflux system protein KefB</fullName>
    </submittedName>
</protein>
<keyword evidence="9 10" id="KW-0472">Membrane</keyword>
<dbReference type="PANTHER" id="PTHR46157:SF8">
    <property type="entry name" value="GLUTATHIONE-REGULATED POTASSIUM-EFFLUX SYSTEM PROTEIN"/>
    <property type="match status" value="1"/>
</dbReference>
<evidence type="ECO:0000256" key="6">
    <source>
        <dbReference type="ARBA" id="ARBA00022958"/>
    </source>
</evidence>
<evidence type="ECO:0000256" key="9">
    <source>
        <dbReference type="ARBA" id="ARBA00023136"/>
    </source>
</evidence>
<dbReference type="InterPro" id="IPR006153">
    <property type="entry name" value="Cation/H_exchanger_TM"/>
</dbReference>
<evidence type="ECO:0000313" key="12">
    <source>
        <dbReference type="EMBL" id="NIJ24998.1"/>
    </source>
</evidence>
<evidence type="ECO:0000256" key="3">
    <source>
        <dbReference type="ARBA" id="ARBA00022449"/>
    </source>
</evidence>
<feature type="domain" description="RCK N-terminal" evidence="11">
    <location>
        <begin position="400"/>
        <end position="516"/>
    </location>
</feature>
<keyword evidence="8" id="KW-0406">Ion transport</keyword>
<dbReference type="InterPro" id="IPR038770">
    <property type="entry name" value="Na+/solute_symporter_sf"/>
</dbReference>
<dbReference type="Gene3D" id="3.40.50.720">
    <property type="entry name" value="NAD(P)-binding Rossmann-like Domain"/>
    <property type="match status" value="1"/>
</dbReference>
<evidence type="ECO:0000256" key="1">
    <source>
        <dbReference type="ARBA" id="ARBA00004141"/>
    </source>
</evidence>
<gene>
    <name evidence="12" type="ORF">FHT01_002540</name>
</gene>
<dbReference type="PROSITE" id="PS51201">
    <property type="entry name" value="RCK_N"/>
    <property type="match status" value="1"/>
</dbReference>
<dbReference type="InterPro" id="IPR036291">
    <property type="entry name" value="NAD(P)-bd_dom_sf"/>
</dbReference>
<feature type="transmembrane region" description="Helical" evidence="10">
    <location>
        <begin position="324"/>
        <end position="343"/>
    </location>
</feature>
<evidence type="ECO:0000256" key="4">
    <source>
        <dbReference type="ARBA" id="ARBA00022538"/>
    </source>
</evidence>
<comment type="caution">
    <text evidence="12">The sequence shown here is derived from an EMBL/GenBank/DDBJ whole genome shotgun (WGS) entry which is preliminary data.</text>
</comment>
<evidence type="ECO:0000313" key="13">
    <source>
        <dbReference type="Proteomes" id="UP000788153"/>
    </source>
</evidence>
<keyword evidence="7 10" id="KW-1133">Transmembrane helix</keyword>
<evidence type="ECO:0000259" key="11">
    <source>
        <dbReference type="PROSITE" id="PS51201"/>
    </source>
</evidence>
<proteinExistence type="predicted"/>
<dbReference type="EMBL" id="JAASQP010000001">
    <property type="protein sequence ID" value="NIJ24998.1"/>
    <property type="molecule type" value="Genomic_DNA"/>
</dbReference>
<keyword evidence="2" id="KW-0813">Transport</keyword>
<name>A0ABX0U361_9SPHN</name>
<dbReference type="PANTHER" id="PTHR46157">
    <property type="entry name" value="K(+) EFFLUX ANTIPORTER 3, CHLOROPLASTIC"/>
    <property type="match status" value="1"/>
</dbReference>
<dbReference type="Proteomes" id="UP000788153">
    <property type="component" value="Unassembled WGS sequence"/>
</dbReference>
<dbReference type="RefSeq" id="WP_243846732.1">
    <property type="nucleotide sequence ID" value="NZ_BAAAEV010000001.1"/>
</dbReference>
<evidence type="ECO:0000256" key="8">
    <source>
        <dbReference type="ARBA" id="ARBA00023065"/>
    </source>
</evidence>
<evidence type="ECO:0000256" key="2">
    <source>
        <dbReference type="ARBA" id="ARBA00022448"/>
    </source>
</evidence>
<evidence type="ECO:0000256" key="5">
    <source>
        <dbReference type="ARBA" id="ARBA00022692"/>
    </source>
</evidence>
<keyword evidence="4" id="KW-0633">Potassium transport</keyword>
<feature type="transmembrane region" description="Helical" evidence="10">
    <location>
        <begin position="111"/>
        <end position="135"/>
    </location>
</feature>
<dbReference type="PRINTS" id="PR00335">
    <property type="entry name" value="KUPTAKETRKA"/>
</dbReference>
<feature type="transmembrane region" description="Helical" evidence="10">
    <location>
        <begin position="294"/>
        <end position="317"/>
    </location>
</feature>
<dbReference type="InterPro" id="IPR003148">
    <property type="entry name" value="RCK_N"/>
</dbReference>
<dbReference type="Gene3D" id="1.20.1530.20">
    <property type="match status" value="1"/>
</dbReference>
<comment type="subcellular location">
    <subcellularLocation>
        <location evidence="1">Membrane</location>
        <topology evidence="1">Multi-pass membrane protein</topology>
    </subcellularLocation>
</comment>
<keyword evidence="5 10" id="KW-0812">Transmembrane</keyword>
<feature type="transmembrane region" description="Helical" evidence="10">
    <location>
        <begin position="84"/>
        <end position="105"/>
    </location>
</feature>
<evidence type="ECO:0000256" key="7">
    <source>
        <dbReference type="ARBA" id="ARBA00022989"/>
    </source>
</evidence>
<dbReference type="InterPro" id="IPR006036">
    <property type="entry name" value="K_uptake_TrkA"/>
</dbReference>